<dbReference type="Proteomes" id="UP000217343">
    <property type="component" value="Chromosome"/>
</dbReference>
<evidence type="ECO:0000313" key="2">
    <source>
        <dbReference type="Proteomes" id="UP000217343"/>
    </source>
</evidence>
<evidence type="ECO:0000313" key="1">
    <source>
        <dbReference type="EMBL" id="ATB46637.1"/>
    </source>
</evidence>
<reference evidence="1 2" key="1">
    <citation type="submission" date="2017-06" db="EMBL/GenBank/DDBJ databases">
        <title>Sequencing and comparative analysis of myxobacterial genomes.</title>
        <authorList>
            <person name="Rupp O."/>
            <person name="Goesmann A."/>
            <person name="Sogaard-Andersen L."/>
        </authorList>
    </citation>
    <scope>NUCLEOTIDE SEQUENCE [LARGE SCALE GENOMIC DNA]</scope>
    <source>
        <strain evidence="1 2">DSM 14697</strain>
    </source>
</reference>
<keyword evidence="2" id="KW-1185">Reference proteome</keyword>
<accession>A0A250JT29</accession>
<sequence>MSYRIDSVVQGFADEFLRASLTSQRATLVAACEAGLRNAGVMEPVASNALELIRRGGTGTDALRWELDGLVAQYDEAYFSRVDAEGGLDDEAVSKFSKARAFAALSYALGAEADWLEALYEAVSTLEGQEPMVERLRAVLTA</sequence>
<dbReference type="OrthoDB" id="6877370at2"/>
<dbReference type="RefSeq" id="WP_013938855.1">
    <property type="nucleotide sequence ID" value="NZ_CP022203.1"/>
</dbReference>
<dbReference type="KEGG" id="mmas:MYMAC_002242"/>
<gene>
    <name evidence="1" type="ORF">MYMAC_002242</name>
</gene>
<protein>
    <submittedName>
        <fullName evidence="1">Uncharacterized protein</fullName>
    </submittedName>
</protein>
<dbReference type="AlphaFoldDB" id="A0A250JT29"/>
<dbReference type="EMBL" id="CP022203">
    <property type="protein sequence ID" value="ATB46637.1"/>
    <property type="molecule type" value="Genomic_DNA"/>
</dbReference>
<organism evidence="1 2">
    <name type="scientific">Corallococcus macrosporus DSM 14697</name>
    <dbReference type="NCBI Taxonomy" id="1189310"/>
    <lineage>
        <taxon>Bacteria</taxon>
        <taxon>Pseudomonadati</taxon>
        <taxon>Myxococcota</taxon>
        <taxon>Myxococcia</taxon>
        <taxon>Myxococcales</taxon>
        <taxon>Cystobacterineae</taxon>
        <taxon>Myxococcaceae</taxon>
        <taxon>Corallococcus</taxon>
    </lineage>
</organism>
<name>A0A250JT29_9BACT</name>
<proteinExistence type="predicted"/>